<comment type="caution">
    <text evidence="1">The sequence shown here is derived from an EMBL/GenBank/DDBJ whole genome shotgun (WGS) entry which is preliminary data.</text>
</comment>
<reference evidence="3 4" key="1">
    <citation type="journal article" date="2019" name="Nat. Med.">
        <title>A library of human gut bacterial isolates paired with longitudinal multiomics data enables mechanistic microbiome research.</title>
        <authorList>
            <person name="Poyet M."/>
            <person name="Groussin M."/>
            <person name="Gibbons S.M."/>
            <person name="Avila-Pacheco J."/>
            <person name="Jiang X."/>
            <person name="Kearney S.M."/>
            <person name="Perrotta A.R."/>
            <person name="Berdy B."/>
            <person name="Zhao S."/>
            <person name="Lieberman T.D."/>
            <person name="Swanson P.K."/>
            <person name="Smith M."/>
            <person name="Roesemann S."/>
            <person name="Alexander J.E."/>
            <person name="Rich S.A."/>
            <person name="Livny J."/>
            <person name="Vlamakis H."/>
            <person name="Clish C."/>
            <person name="Bullock K."/>
            <person name="Deik A."/>
            <person name="Scott J."/>
            <person name="Pierce K.A."/>
            <person name="Xavier R.J."/>
            <person name="Alm E.J."/>
        </authorList>
    </citation>
    <scope>NUCLEOTIDE SEQUENCE [LARGE SCALE GENOMIC DNA]</scope>
    <source>
        <strain evidence="2 3">BIOML-A7</strain>
        <strain evidence="1 4">BIOML-A73</strain>
    </source>
</reference>
<protein>
    <submittedName>
        <fullName evidence="1">Uncharacterized protein</fullName>
    </submittedName>
</protein>
<sequence>MPNQQLKKEMVERGKGKIAKLIGRIAIYNDSKKADLCIVLIREKKYDDGKSRFYERNISDTTGFASLRI</sequence>
<gene>
    <name evidence="1" type="ORF">GA560_21855</name>
    <name evidence="2" type="ORF">GAZ26_26130</name>
</gene>
<dbReference type="Proteomes" id="UP000474077">
    <property type="component" value="Unassembled WGS sequence"/>
</dbReference>
<proteinExistence type="predicted"/>
<evidence type="ECO:0000313" key="1">
    <source>
        <dbReference type="EMBL" id="KAB6078758.1"/>
    </source>
</evidence>
<evidence type="ECO:0000313" key="4">
    <source>
        <dbReference type="Proteomes" id="UP000474077"/>
    </source>
</evidence>
<dbReference type="EMBL" id="WDCG01000057">
    <property type="protein sequence ID" value="KAB6416570.1"/>
    <property type="molecule type" value="Genomic_DNA"/>
</dbReference>
<name>A0A4Q5D153_9BACE</name>
<dbReference type="EMBL" id="WDER01000086">
    <property type="protein sequence ID" value="KAB6078758.1"/>
    <property type="molecule type" value="Genomic_DNA"/>
</dbReference>
<evidence type="ECO:0000313" key="3">
    <source>
        <dbReference type="Proteomes" id="UP000471447"/>
    </source>
</evidence>
<accession>A0A4Q5D153</accession>
<organism evidence="1 4">
    <name type="scientific">Bacteroides xylanisolvens</name>
    <dbReference type="NCBI Taxonomy" id="371601"/>
    <lineage>
        <taxon>Bacteria</taxon>
        <taxon>Pseudomonadati</taxon>
        <taxon>Bacteroidota</taxon>
        <taxon>Bacteroidia</taxon>
        <taxon>Bacteroidales</taxon>
        <taxon>Bacteroidaceae</taxon>
        <taxon>Bacteroides</taxon>
    </lineage>
</organism>
<evidence type="ECO:0000313" key="2">
    <source>
        <dbReference type="EMBL" id="KAB6416570.1"/>
    </source>
</evidence>
<dbReference type="Proteomes" id="UP000471447">
    <property type="component" value="Unassembled WGS sequence"/>
</dbReference>
<dbReference type="AlphaFoldDB" id="A0A4Q5D153"/>